<organism evidence="1 2">
    <name type="scientific">Vogesella margarita</name>
    <dbReference type="NCBI Taxonomy" id="2984199"/>
    <lineage>
        <taxon>Bacteria</taxon>
        <taxon>Pseudomonadati</taxon>
        <taxon>Pseudomonadota</taxon>
        <taxon>Betaproteobacteria</taxon>
        <taxon>Neisseriales</taxon>
        <taxon>Chromobacteriaceae</taxon>
        <taxon>Vogesella</taxon>
    </lineage>
</organism>
<protein>
    <submittedName>
        <fullName evidence="1">Proteasome-type protease</fullName>
    </submittedName>
</protein>
<evidence type="ECO:0000313" key="1">
    <source>
        <dbReference type="EMBL" id="MDC7713933.1"/>
    </source>
</evidence>
<dbReference type="GO" id="GO:0008233">
    <property type="term" value="F:peptidase activity"/>
    <property type="evidence" value="ECO:0007669"/>
    <property type="project" value="UniProtKB-KW"/>
</dbReference>
<keyword evidence="1" id="KW-0647">Proteasome</keyword>
<gene>
    <name evidence="1" type="ORF">PQU96_07275</name>
</gene>
<dbReference type="EMBL" id="JAQQLE010000004">
    <property type="protein sequence ID" value="MDC7713933.1"/>
    <property type="molecule type" value="Genomic_DNA"/>
</dbReference>
<dbReference type="SUPFAM" id="SSF56235">
    <property type="entry name" value="N-terminal nucleophile aminohydrolases (Ntn hydrolases)"/>
    <property type="match status" value="1"/>
</dbReference>
<dbReference type="PIRSF" id="PIRSF009120">
    <property type="entry name" value="UCP009120_prtse"/>
    <property type="match status" value="1"/>
</dbReference>
<accession>A0ABT5IMX2</accession>
<dbReference type="GO" id="GO:0006508">
    <property type="term" value="P:proteolysis"/>
    <property type="evidence" value="ECO:0007669"/>
    <property type="project" value="UniProtKB-KW"/>
</dbReference>
<dbReference type="Proteomes" id="UP001222030">
    <property type="component" value="Unassembled WGS sequence"/>
</dbReference>
<evidence type="ECO:0000313" key="2">
    <source>
        <dbReference type="Proteomes" id="UP001222030"/>
    </source>
</evidence>
<proteinExistence type="predicted"/>
<keyword evidence="1" id="KW-0378">Hydrolase</keyword>
<dbReference type="InterPro" id="IPR001353">
    <property type="entry name" value="Proteasome_sua/b"/>
</dbReference>
<comment type="caution">
    <text evidence="1">The sequence shown here is derived from an EMBL/GenBank/DDBJ whole genome shotgun (WGS) entry which is preliminary data.</text>
</comment>
<dbReference type="Gene3D" id="3.60.20.10">
    <property type="entry name" value="Glutamine Phosphoribosylpyrophosphate, subunit 1, domain 1"/>
    <property type="match status" value="1"/>
</dbReference>
<name>A0ABT5IMX2_9NEIS</name>
<keyword evidence="1" id="KW-0645">Protease</keyword>
<sequence>MTYCVGMVLDEGLIFASDSRTNAGVDHVATFRKMNVIAVPGERQIVLLNAGNLATTQSVVSLLKSRLSHDAANLHTVSSLYQAAELVGSTVREVIARDGDGQTQSQGVDYGCSFLVGGQIQGEPPRLFQVYPQGNFIEATPDTPYLQIGEAKYGKPILDRVIRHDTPLAQAIKCTLISFDSTIRSNLSVGLPIDLLWQQRDDFDFAPRHRVTEDDPYFLQLRQGWGEGLRQVFGQLPDALWFRDGDGET</sequence>
<keyword evidence="2" id="KW-1185">Reference proteome</keyword>
<dbReference type="InterPro" id="IPR029055">
    <property type="entry name" value="Ntn_hydrolases_N"/>
</dbReference>
<dbReference type="InterPro" id="IPR016545">
    <property type="entry name" value="UCP009120_prtse"/>
</dbReference>
<dbReference type="CDD" id="cd03765">
    <property type="entry name" value="proteasome_beta_bacterial"/>
    <property type="match status" value="1"/>
</dbReference>
<dbReference type="GO" id="GO:0000502">
    <property type="term" value="C:proteasome complex"/>
    <property type="evidence" value="ECO:0007669"/>
    <property type="project" value="UniProtKB-KW"/>
</dbReference>
<dbReference type="RefSeq" id="WP_272771613.1">
    <property type="nucleotide sequence ID" value="NZ_JAQQLE010000004.1"/>
</dbReference>
<reference evidence="1 2" key="1">
    <citation type="submission" date="2023-01" db="EMBL/GenBank/DDBJ databases">
        <title>Novel species of the genus Vogesella isolated from rivers.</title>
        <authorList>
            <person name="Lu H."/>
        </authorList>
    </citation>
    <scope>NUCLEOTIDE SEQUENCE [LARGE SCALE GENOMIC DNA]</scope>
    <source>
        <strain evidence="1 2">LYT5W</strain>
    </source>
</reference>
<dbReference type="Pfam" id="PF00227">
    <property type="entry name" value="Proteasome"/>
    <property type="match status" value="1"/>
</dbReference>